<reference evidence="8 9" key="1">
    <citation type="journal article" date="2024" name="Commun. Biol.">
        <title>Comparative genomic analysis of thermophilic fungi reveals convergent evolutionary adaptations and gene losses.</title>
        <authorList>
            <person name="Steindorff A.S."/>
            <person name="Aguilar-Pontes M.V."/>
            <person name="Robinson A.J."/>
            <person name="Andreopoulos B."/>
            <person name="LaButti K."/>
            <person name="Kuo A."/>
            <person name="Mondo S."/>
            <person name="Riley R."/>
            <person name="Otillar R."/>
            <person name="Haridas S."/>
            <person name="Lipzen A."/>
            <person name="Grimwood J."/>
            <person name="Schmutz J."/>
            <person name="Clum A."/>
            <person name="Reid I.D."/>
            <person name="Moisan M.C."/>
            <person name="Butler G."/>
            <person name="Nguyen T.T.M."/>
            <person name="Dewar K."/>
            <person name="Conant G."/>
            <person name="Drula E."/>
            <person name="Henrissat B."/>
            <person name="Hansel C."/>
            <person name="Singer S."/>
            <person name="Hutchinson M.I."/>
            <person name="de Vries R.P."/>
            <person name="Natvig D.O."/>
            <person name="Powell A.J."/>
            <person name="Tsang A."/>
            <person name="Grigoriev I.V."/>
        </authorList>
    </citation>
    <scope>NUCLEOTIDE SEQUENCE [LARGE SCALE GENOMIC DNA]</scope>
    <source>
        <strain evidence="8 9">ATCC 22073</strain>
    </source>
</reference>
<dbReference type="Proteomes" id="UP001600064">
    <property type="component" value="Unassembled WGS sequence"/>
</dbReference>
<feature type="transmembrane region" description="Helical" evidence="7">
    <location>
        <begin position="382"/>
        <end position="404"/>
    </location>
</feature>
<dbReference type="NCBIfam" id="TIGR00797">
    <property type="entry name" value="matE"/>
    <property type="match status" value="1"/>
</dbReference>
<feature type="transmembrane region" description="Helical" evidence="7">
    <location>
        <begin position="456"/>
        <end position="475"/>
    </location>
</feature>
<feature type="compositionally biased region" description="Basic and acidic residues" evidence="6">
    <location>
        <begin position="121"/>
        <end position="137"/>
    </location>
</feature>
<comment type="caution">
    <text evidence="8">The sequence shown here is derived from an EMBL/GenBank/DDBJ whole genome shotgun (WGS) entry which is preliminary data.</text>
</comment>
<feature type="transmembrane region" description="Helical" evidence="7">
    <location>
        <begin position="351"/>
        <end position="370"/>
    </location>
</feature>
<protein>
    <recommendedName>
        <fullName evidence="10">MATE efflux family protein</fullName>
    </recommendedName>
</protein>
<feature type="compositionally biased region" description="Basic and acidic residues" evidence="6">
    <location>
        <begin position="46"/>
        <end position="72"/>
    </location>
</feature>
<feature type="region of interest" description="Disordered" evidence="6">
    <location>
        <begin position="166"/>
        <end position="212"/>
    </location>
</feature>
<evidence type="ECO:0000256" key="6">
    <source>
        <dbReference type="SAM" id="MobiDB-lite"/>
    </source>
</evidence>
<evidence type="ECO:0000313" key="8">
    <source>
        <dbReference type="EMBL" id="KAL2267675.1"/>
    </source>
</evidence>
<feature type="transmembrane region" description="Helical" evidence="7">
    <location>
        <begin position="635"/>
        <end position="655"/>
    </location>
</feature>
<gene>
    <name evidence="8" type="ORF">VTJ83DRAFT_4952</name>
</gene>
<proteinExistence type="inferred from homology"/>
<comment type="similarity">
    <text evidence="2">Belongs to the multi antimicrobial extrusion (MATE) (TC 2.A.66.1) family.</text>
</comment>
<dbReference type="RefSeq" id="XP_070866402.1">
    <property type="nucleotide sequence ID" value="XM_071011498.1"/>
</dbReference>
<feature type="region of interest" description="Disordered" evidence="6">
    <location>
        <begin position="1"/>
        <end position="151"/>
    </location>
</feature>
<feature type="transmembrane region" description="Helical" evidence="7">
    <location>
        <begin position="487"/>
        <end position="512"/>
    </location>
</feature>
<feature type="transmembrane region" description="Helical" evidence="7">
    <location>
        <begin position="608"/>
        <end position="629"/>
    </location>
</feature>
<keyword evidence="9" id="KW-1185">Reference proteome</keyword>
<organism evidence="8 9">
    <name type="scientific">Remersonia thermophila</name>
    <dbReference type="NCBI Taxonomy" id="72144"/>
    <lineage>
        <taxon>Eukaryota</taxon>
        <taxon>Fungi</taxon>
        <taxon>Dikarya</taxon>
        <taxon>Ascomycota</taxon>
        <taxon>Pezizomycotina</taxon>
        <taxon>Sordariomycetes</taxon>
        <taxon>Sordariomycetidae</taxon>
        <taxon>Sordariales</taxon>
        <taxon>Sordariales incertae sedis</taxon>
        <taxon>Remersonia</taxon>
    </lineage>
</organism>
<dbReference type="InterPro" id="IPR002528">
    <property type="entry name" value="MATE_fam"/>
</dbReference>
<sequence length="674" mass="72503">MTHSSPPSEPIPTKNSRHHGAAGGFLASSLTGAGTSPLAEQALARDLAECHEDHPSVERGRKPRGDNRHAAVDDSGSGSDEADPVPGPTLYRRPSGIAYGAARPTAALLQPPTTITPTPAERARSRDAERSLLRDNHLLPPKHPRGAEPPGLARRAYRWLFSTKVRTTHPPPLRGGDEEAGASASAPPPDETTALLGGPDGSRSPPPHHEASLNQQWEAAVAAGQIRTTWQREAKTIAVYSRSLIVTFLLQYSLNVTSILAVGRLGTVELGGVSLATMTATITCYAPIQGLATSLDTLCAQAYGSGHKHLVGLQLQRMTYFLLLALIPVAAVWLNAETILTRLGIHEKSAAFAGMYLKIVLLGTPANAAFEGGKRFVQAQGIFHATTYVLLIAAPTNMLLNWLFVWKLGFGFVGAPMAVALTQNMLPVLLALYVWRVDGSQAWGGFRWAALRNWGPMVRLALPGMIMVVAEWFAFEILTLASGRMGVAILAAQSILVTTTGTTFQLPFPVSIAGSTRVANLIGAKLVDAAKISARVTIVGGVLIGLFNMTLLTALRYHIPRLFTTDQEVIELVARTLPVCAVMQIFDGMAAVSHGLLRGLGRQEFGGYANLVCYYLVALPISFGLGFGLDWKLPGLWMGVTFGLLIVSLAEYWFMWRVDWNEVVKEAEERNARG</sequence>
<feature type="transmembrane region" description="Helical" evidence="7">
    <location>
        <begin position="318"/>
        <end position="336"/>
    </location>
</feature>
<feature type="transmembrane region" description="Helical" evidence="7">
    <location>
        <begin position="410"/>
        <end position="435"/>
    </location>
</feature>
<evidence type="ECO:0000313" key="9">
    <source>
        <dbReference type="Proteomes" id="UP001600064"/>
    </source>
</evidence>
<keyword evidence="3 7" id="KW-0812">Transmembrane</keyword>
<name>A0ABR4DC54_9PEZI</name>
<keyword evidence="5 7" id="KW-0472">Membrane</keyword>
<comment type="subcellular location">
    <subcellularLocation>
        <location evidence="1">Membrane</location>
        <topology evidence="1">Multi-pass membrane protein</topology>
    </subcellularLocation>
</comment>
<accession>A0ABR4DC54</accession>
<evidence type="ECO:0000256" key="4">
    <source>
        <dbReference type="ARBA" id="ARBA00022989"/>
    </source>
</evidence>
<dbReference type="EMBL" id="JAZGUE010000004">
    <property type="protein sequence ID" value="KAL2267675.1"/>
    <property type="molecule type" value="Genomic_DNA"/>
</dbReference>
<evidence type="ECO:0000256" key="1">
    <source>
        <dbReference type="ARBA" id="ARBA00004141"/>
    </source>
</evidence>
<evidence type="ECO:0000256" key="7">
    <source>
        <dbReference type="SAM" id="Phobius"/>
    </source>
</evidence>
<dbReference type="CDD" id="cd13132">
    <property type="entry name" value="MATE_eukaryotic"/>
    <property type="match status" value="1"/>
</dbReference>
<feature type="compositionally biased region" description="Low complexity" evidence="6">
    <location>
        <begin position="101"/>
        <end position="120"/>
    </location>
</feature>
<dbReference type="InterPro" id="IPR045069">
    <property type="entry name" value="MATE_euk"/>
</dbReference>
<evidence type="ECO:0008006" key="10">
    <source>
        <dbReference type="Google" id="ProtNLM"/>
    </source>
</evidence>
<evidence type="ECO:0000256" key="2">
    <source>
        <dbReference type="ARBA" id="ARBA00010199"/>
    </source>
</evidence>
<feature type="transmembrane region" description="Helical" evidence="7">
    <location>
        <begin position="532"/>
        <end position="552"/>
    </location>
</feature>
<dbReference type="PANTHER" id="PTHR11206">
    <property type="entry name" value="MULTIDRUG RESISTANCE PROTEIN"/>
    <property type="match status" value="1"/>
</dbReference>
<dbReference type="Pfam" id="PF01554">
    <property type="entry name" value="MatE"/>
    <property type="match status" value="2"/>
</dbReference>
<dbReference type="GeneID" id="98126142"/>
<evidence type="ECO:0000256" key="5">
    <source>
        <dbReference type="ARBA" id="ARBA00023136"/>
    </source>
</evidence>
<evidence type="ECO:0000256" key="3">
    <source>
        <dbReference type="ARBA" id="ARBA00022692"/>
    </source>
</evidence>
<keyword evidence="4 7" id="KW-1133">Transmembrane helix</keyword>